<dbReference type="SUPFAM" id="SSF57667">
    <property type="entry name" value="beta-beta-alpha zinc fingers"/>
    <property type="match status" value="1"/>
</dbReference>
<proteinExistence type="predicted"/>
<dbReference type="PROSITE" id="PS00028">
    <property type="entry name" value="ZINC_FINGER_C2H2_1"/>
    <property type="match status" value="2"/>
</dbReference>
<keyword evidence="2 4" id="KW-0863">Zinc-finger</keyword>
<dbReference type="InterPro" id="IPR036236">
    <property type="entry name" value="Znf_C2H2_sf"/>
</dbReference>
<evidence type="ECO:0000256" key="3">
    <source>
        <dbReference type="ARBA" id="ARBA00022833"/>
    </source>
</evidence>
<feature type="region of interest" description="Disordered" evidence="5">
    <location>
        <begin position="279"/>
        <end position="309"/>
    </location>
</feature>
<protein>
    <recommendedName>
        <fullName evidence="6">C2H2-type domain-containing protein</fullName>
    </recommendedName>
</protein>
<dbReference type="SMART" id="SM00355">
    <property type="entry name" value="ZnF_C2H2"/>
    <property type="match status" value="2"/>
</dbReference>
<evidence type="ECO:0000313" key="7">
    <source>
        <dbReference type="EMBL" id="GFR25973.1"/>
    </source>
</evidence>
<name>A0A8X6JHX7_TRICU</name>
<dbReference type="InterPro" id="IPR013087">
    <property type="entry name" value="Znf_C2H2_type"/>
</dbReference>
<evidence type="ECO:0000256" key="1">
    <source>
        <dbReference type="ARBA" id="ARBA00022723"/>
    </source>
</evidence>
<dbReference type="GO" id="GO:0008270">
    <property type="term" value="F:zinc ion binding"/>
    <property type="evidence" value="ECO:0007669"/>
    <property type="project" value="UniProtKB-KW"/>
</dbReference>
<dbReference type="AlphaFoldDB" id="A0A8X6JHX7"/>
<evidence type="ECO:0000259" key="6">
    <source>
        <dbReference type="PROSITE" id="PS50157"/>
    </source>
</evidence>
<dbReference type="FunFam" id="3.30.160.60:FF:000446">
    <property type="entry name" value="Zinc finger protein"/>
    <property type="match status" value="1"/>
</dbReference>
<dbReference type="EMBL" id="BMAO01028602">
    <property type="protein sequence ID" value="GFR25973.1"/>
    <property type="molecule type" value="Genomic_DNA"/>
</dbReference>
<feature type="region of interest" description="Disordered" evidence="5">
    <location>
        <begin position="362"/>
        <end position="435"/>
    </location>
</feature>
<dbReference type="Proteomes" id="UP000887116">
    <property type="component" value="Unassembled WGS sequence"/>
</dbReference>
<evidence type="ECO:0000256" key="5">
    <source>
        <dbReference type="SAM" id="MobiDB-lite"/>
    </source>
</evidence>
<keyword evidence="3" id="KW-0862">Zinc</keyword>
<keyword evidence="1" id="KW-0479">Metal-binding</keyword>
<dbReference type="PROSITE" id="PS50157">
    <property type="entry name" value="ZINC_FINGER_C2H2_2"/>
    <property type="match status" value="1"/>
</dbReference>
<feature type="domain" description="C2H2-type" evidence="6">
    <location>
        <begin position="468"/>
        <end position="495"/>
    </location>
</feature>
<evidence type="ECO:0000256" key="2">
    <source>
        <dbReference type="ARBA" id="ARBA00022771"/>
    </source>
</evidence>
<gene>
    <name evidence="7" type="ORF">TNCT_462191</name>
</gene>
<comment type="caution">
    <text evidence="7">The sequence shown here is derived from an EMBL/GenBank/DDBJ whole genome shotgun (WGS) entry which is preliminary data.</text>
</comment>
<dbReference type="OrthoDB" id="10576519at2759"/>
<evidence type="ECO:0000313" key="8">
    <source>
        <dbReference type="Proteomes" id="UP000887116"/>
    </source>
</evidence>
<dbReference type="GO" id="GO:0005634">
    <property type="term" value="C:nucleus"/>
    <property type="evidence" value="ECO:0007669"/>
    <property type="project" value="UniProtKB-ARBA"/>
</dbReference>
<feature type="compositionally biased region" description="Polar residues" evidence="5">
    <location>
        <begin position="365"/>
        <end position="384"/>
    </location>
</feature>
<evidence type="ECO:0000256" key="4">
    <source>
        <dbReference type="PROSITE-ProRule" id="PRU00042"/>
    </source>
</evidence>
<dbReference type="Gene3D" id="3.30.160.60">
    <property type="entry name" value="Classic Zinc Finger"/>
    <property type="match status" value="1"/>
</dbReference>
<organism evidence="7 8">
    <name type="scientific">Trichonephila clavata</name>
    <name type="common">Joro spider</name>
    <name type="synonym">Nephila clavata</name>
    <dbReference type="NCBI Taxonomy" id="2740835"/>
    <lineage>
        <taxon>Eukaryota</taxon>
        <taxon>Metazoa</taxon>
        <taxon>Ecdysozoa</taxon>
        <taxon>Arthropoda</taxon>
        <taxon>Chelicerata</taxon>
        <taxon>Arachnida</taxon>
        <taxon>Araneae</taxon>
        <taxon>Araneomorphae</taxon>
        <taxon>Entelegynae</taxon>
        <taxon>Araneoidea</taxon>
        <taxon>Nephilidae</taxon>
        <taxon>Trichonephila</taxon>
    </lineage>
</organism>
<sequence length="510" mass="59244">MAQLTWKHQCESCQLQFKDFKQYLEHRYNFHDVTELQPDINKDDGESSQTYRNNFKTYCKMQIKNFFTERQREKSGFRDSSSDKLNQPLDLSVCSKKTQIRHEKRTEITTTPSCSRNVTGYYSQVACSRYHSNLDDSSNDLFLSLKYIENENVNLDVNPELNTNQPSISSEYIPLEIYPQGMKDQTNRNQSPASERRQMQFLRQGNNENINAIEPSALSGIRQKSECLQQIDTNDFEVSRTYCPIHPGTNEIIKHFNKNEEVVSPEGEKIVIMTHSVNPQSSASERVSSEVRDNDPMGESLFLPAPTKGNEMELYPGKYSENYPNNLGSSGRAIIYRETKYSENECFEENNINVSINQTEKEAQNKASASNSSLEKNSNAQSVEISMKSERSRNLSSNERNQVRDQKHNKETRRHEMGEKNLEENSYSVGDRRSDINKKPNVFEKVKKIFNKKPNFENSANEREEKTFVCEFCEKKFRNKSSLKRHEHTHTLKKKSKFNLSENEISCQFT</sequence>
<feature type="compositionally biased region" description="Basic and acidic residues" evidence="5">
    <location>
        <begin position="401"/>
        <end position="423"/>
    </location>
</feature>
<reference evidence="7" key="1">
    <citation type="submission" date="2020-07" db="EMBL/GenBank/DDBJ databases">
        <title>Multicomponent nature underlies the extraordinary mechanical properties of spider dragline silk.</title>
        <authorList>
            <person name="Kono N."/>
            <person name="Nakamura H."/>
            <person name="Mori M."/>
            <person name="Yoshida Y."/>
            <person name="Ohtoshi R."/>
            <person name="Malay A.D."/>
            <person name="Moran D.A.P."/>
            <person name="Tomita M."/>
            <person name="Numata K."/>
            <person name="Arakawa K."/>
        </authorList>
    </citation>
    <scope>NUCLEOTIDE SEQUENCE</scope>
</reference>
<accession>A0A8X6JHX7</accession>
<keyword evidence="8" id="KW-1185">Reference proteome</keyword>